<keyword evidence="1" id="KW-0805">Transcription regulation</keyword>
<dbReference type="RefSeq" id="WP_116063585.1">
    <property type="nucleotide sequence ID" value="NZ_QRDZ01000025.1"/>
</dbReference>
<dbReference type="InterPro" id="IPR037923">
    <property type="entry name" value="HTH-like"/>
</dbReference>
<evidence type="ECO:0000256" key="3">
    <source>
        <dbReference type="ARBA" id="ARBA00023163"/>
    </source>
</evidence>
<evidence type="ECO:0000313" key="6">
    <source>
        <dbReference type="Proteomes" id="UP000256977"/>
    </source>
</evidence>
<dbReference type="Proteomes" id="UP000256977">
    <property type="component" value="Unassembled WGS sequence"/>
</dbReference>
<dbReference type="InterPro" id="IPR018060">
    <property type="entry name" value="HTH_AraC"/>
</dbReference>
<evidence type="ECO:0000313" key="5">
    <source>
        <dbReference type="EMBL" id="RED63462.1"/>
    </source>
</evidence>
<dbReference type="EMBL" id="QRDZ01000025">
    <property type="protein sequence ID" value="RED63462.1"/>
    <property type="molecule type" value="Genomic_DNA"/>
</dbReference>
<dbReference type="Pfam" id="PF12833">
    <property type="entry name" value="HTH_18"/>
    <property type="match status" value="1"/>
</dbReference>
<dbReference type="InterPro" id="IPR014710">
    <property type="entry name" value="RmlC-like_jellyroll"/>
</dbReference>
<keyword evidence="2 5" id="KW-0238">DNA-binding</keyword>
<dbReference type="OrthoDB" id="182534at2"/>
<dbReference type="SMART" id="SM00342">
    <property type="entry name" value="HTH_ARAC"/>
    <property type="match status" value="1"/>
</dbReference>
<dbReference type="GO" id="GO:0003700">
    <property type="term" value="F:DNA-binding transcription factor activity"/>
    <property type="evidence" value="ECO:0007669"/>
    <property type="project" value="InterPro"/>
</dbReference>
<keyword evidence="6" id="KW-1185">Reference proteome</keyword>
<organism evidence="5 6">
    <name type="scientific">Cohnella phaseoli</name>
    <dbReference type="NCBI Taxonomy" id="456490"/>
    <lineage>
        <taxon>Bacteria</taxon>
        <taxon>Bacillati</taxon>
        <taxon>Bacillota</taxon>
        <taxon>Bacilli</taxon>
        <taxon>Bacillales</taxon>
        <taxon>Paenibacillaceae</taxon>
        <taxon>Cohnella</taxon>
    </lineage>
</organism>
<comment type="caution">
    <text evidence="5">The sequence shown here is derived from an EMBL/GenBank/DDBJ whole genome shotgun (WGS) entry which is preliminary data.</text>
</comment>
<evidence type="ECO:0000256" key="2">
    <source>
        <dbReference type="ARBA" id="ARBA00023125"/>
    </source>
</evidence>
<keyword evidence="3" id="KW-0804">Transcription</keyword>
<evidence type="ECO:0000256" key="1">
    <source>
        <dbReference type="ARBA" id="ARBA00023015"/>
    </source>
</evidence>
<accession>A0A3D9INW5</accession>
<dbReference type="InterPro" id="IPR003313">
    <property type="entry name" value="AraC-bd"/>
</dbReference>
<dbReference type="PROSITE" id="PS01124">
    <property type="entry name" value="HTH_ARAC_FAMILY_2"/>
    <property type="match status" value="1"/>
</dbReference>
<dbReference type="Pfam" id="PF02311">
    <property type="entry name" value="AraC_binding"/>
    <property type="match status" value="1"/>
</dbReference>
<dbReference type="Gene3D" id="1.10.10.60">
    <property type="entry name" value="Homeodomain-like"/>
    <property type="match status" value="2"/>
</dbReference>
<dbReference type="SUPFAM" id="SSF46689">
    <property type="entry name" value="Homeodomain-like"/>
    <property type="match status" value="2"/>
</dbReference>
<dbReference type="InterPro" id="IPR020449">
    <property type="entry name" value="Tscrpt_reg_AraC-type_HTH"/>
</dbReference>
<dbReference type="PANTHER" id="PTHR43280">
    <property type="entry name" value="ARAC-FAMILY TRANSCRIPTIONAL REGULATOR"/>
    <property type="match status" value="1"/>
</dbReference>
<dbReference type="SUPFAM" id="SSF51215">
    <property type="entry name" value="Regulatory protein AraC"/>
    <property type="match status" value="1"/>
</dbReference>
<protein>
    <submittedName>
        <fullName evidence="5">AraC-like DNA-binding protein</fullName>
    </submittedName>
</protein>
<dbReference type="Gene3D" id="2.60.120.10">
    <property type="entry name" value="Jelly Rolls"/>
    <property type="match status" value="1"/>
</dbReference>
<dbReference type="PANTHER" id="PTHR43280:SF2">
    <property type="entry name" value="HTH-TYPE TRANSCRIPTIONAL REGULATOR EXSA"/>
    <property type="match status" value="1"/>
</dbReference>
<dbReference type="GO" id="GO:0043565">
    <property type="term" value="F:sequence-specific DNA binding"/>
    <property type="evidence" value="ECO:0007669"/>
    <property type="project" value="InterPro"/>
</dbReference>
<dbReference type="AlphaFoldDB" id="A0A3D9INW5"/>
<reference evidence="5 6" key="1">
    <citation type="submission" date="2018-07" db="EMBL/GenBank/DDBJ databases">
        <title>Genomic Encyclopedia of Type Strains, Phase III (KMG-III): the genomes of soil and plant-associated and newly described type strains.</title>
        <authorList>
            <person name="Whitman W."/>
        </authorList>
    </citation>
    <scope>NUCLEOTIDE SEQUENCE [LARGE SCALE GENOMIC DNA]</scope>
    <source>
        <strain evidence="5 6">CECT 7287</strain>
    </source>
</reference>
<evidence type="ECO:0000259" key="4">
    <source>
        <dbReference type="PROSITE" id="PS01124"/>
    </source>
</evidence>
<dbReference type="PROSITE" id="PS00041">
    <property type="entry name" value="HTH_ARAC_FAMILY_1"/>
    <property type="match status" value="1"/>
</dbReference>
<dbReference type="InterPro" id="IPR018062">
    <property type="entry name" value="HTH_AraC-typ_CS"/>
</dbReference>
<feature type="domain" description="HTH araC/xylS-type" evidence="4">
    <location>
        <begin position="184"/>
        <end position="282"/>
    </location>
</feature>
<sequence length="286" mass="32676">MGTIKRDWLDLSKSFPLQVSDNIGVVPDFNRLHWHDSLEINYVKQGEGIYLINGRTYTMREGDIILLGPNDLHRAFETRDLVLQVTVFDSALFAADQRYEPDILAPFTEMNIRFDNLLDRDNPAIGELRGLLLDMQREYRTRADSYRAVMRAQLARFLAYVNRNFSKAPVGSASRLRGKQSLARSVLQAIHEDPVRAWTLQELADIAHLSPSRFSAIFKQTVGTSPLNYCLQIRIGQAIQLLESTERKIIDIAAECGFHNLSNFNRVFSTHVGRTPSQVREGRQKQ</sequence>
<dbReference type="PRINTS" id="PR00032">
    <property type="entry name" value="HTHARAC"/>
</dbReference>
<dbReference type="InterPro" id="IPR009057">
    <property type="entry name" value="Homeodomain-like_sf"/>
</dbReference>
<proteinExistence type="predicted"/>
<name>A0A3D9INW5_9BACL</name>
<gene>
    <name evidence="5" type="ORF">DFP98_1259</name>
</gene>